<reference evidence="1 2" key="1">
    <citation type="submission" date="2022-08" db="EMBL/GenBank/DDBJ databases">
        <title>Reclassification of Massilia species as members of the genera Telluria, Duganella, Pseudoduganella, Mokoshia gen. nov. and Zemynaea gen. nov. using orthogonal and non-orthogonal genome-based approaches.</title>
        <authorList>
            <person name="Bowman J.P."/>
        </authorList>
    </citation>
    <scope>NUCLEOTIDE SEQUENCE [LARGE SCALE GENOMIC DNA]</scope>
    <source>
        <strain evidence="1 2">JCM 31607</strain>
    </source>
</reference>
<keyword evidence="2" id="KW-1185">Reference proteome</keyword>
<sequence length="49" mass="5462">MAISSGLVAVAFRESGHCGVLLGYAMEIVWHRKLSQAVQFFAQIQHNFI</sequence>
<dbReference type="EMBL" id="JANUGV010000005">
    <property type="protein sequence ID" value="MCS0609973.1"/>
    <property type="molecule type" value="Genomic_DNA"/>
</dbReference>
<protein>
    <submittedName>
        <fullName evidence="1">Uncharacterized protein</fullName>
    </submittedName>
</protein>
<name>A0ABT2BN70_9BURK</name>
<proteinExistence type="predicted"/>
<evidence type="ECO:0000313" key="2">
    <source>
        <dbReference type="Proteomes" id="UP001205861"/>
    </source>
</evidence>
<comment type="caution">
    <text evidence="1">The sequence shown here is derived from an EMBL/GenBank/DDBJ whole genome shotgun (WGS) entry which is preliminary data.</text>
</comment>
<evidence type="ECO:0000313" key="1">
    <source>
        <dbReference type="EMBL" id="MCS0609973.1"/>
    </source>
</evidence>
<accession>A0ABT2BN70</accession>
<organism evidence="1 2">
    <name type="scientific">Massilia solisilvae</name>
    <dbReference type="NCBI Taxonomy" id="1811225"/>
    <lineage>
        <taxon>Bacteria</taxon>
        <taxon>Pseudomonadati</taxon>
        <taxon>Pseudomonadota</taxon>
        <taxon>Betaproteobacteria</taxon>
        <taxon>Burkholderiales</taxon>
        <taxon>Oxalobacteraceae</taxon>
        <taxon>Telluria group</taxon>
        <taxon>Massilia</taxon>
    </lineage>
</organism>
<gene>
    <name evidence="1" type="ORF">NX773_17540</name>
</gene>
<dbReference type="Proteomes" id="UP001205861">
    <property type="component" value="Unassembled WGS sequence"/>
</dbReference>
<dbReference type="RefSeq" id="WP_258857591.1">
    <property type="nucleotide sequence ID" value="NZ_JANUGV010000005.1"/>
</dbReference>